<dbReference type="InterPro" id="IPR011014">
    <property type="entry name" value="MscS_channel_TM-2"/>
</dbReference>
<evidence type="ECO:0000313" key="14">
    <source>
        <dbReference type="Proteomes" id="UP001056708"/>
    </source>
</evidence>
<feature type="transmembrane region" description="Helical" evidence="8">
    <location>
        <begin position="177"/>
        <end position="195"/>
    </location>
</feature>
<evidence type="ECO:0000259" key="10">
    <source>
        <dbReference type="Pfam" id="PF00924"/>
    </source>
</evidence>
<gene>
    <name evidence="13" type="ORF">NEA10_06300</name>
</gene>
<evidence type="ECO:0000256" key="2">
    <source>
        <dbReference type="ARBA" id="ARBA00008017"/>
    </source>
</evidence>
<evidence type="ECO:0000259" key="11">
    <source>
        <dbReference type="Pfam" id="PF21082"/>
    </source>
</evidence>
<reference evidence="13" key="1">
    <citation type="submission" date="2022-06" db="EMBL/GenBank/DDBJ databases">
        <title>Genome sequence of Phormidium yuhuli AB48 isolated from an industrial photobioreactor environment.</title>
        <authorList>
            <person name="Qiu Y."/>
            <person name="Noonan A.J.C."/>
            <person name="Dofher K."/>
            <person name="Koch M."/>
            <person name="Kieft B."/>
            <person name="Lin X."/>
            <person name="Ziels R.M."/>
            <person name="Hallam S.J."/>
        </authorList>
    </citation>
    <scope>NUCLEOTIDE SEQUENCE</scope>
    <source>
        <strain evidence="13">AB48</strain>
    </source>
</reference>
<dbReference type="Proteomes" id="UP001056708">
    <property type="component" value="Chromosome"/>
</dbReference>
<evidence type="ECO:0000259" key="12">
    <source>
        <dbReference type="Pfam" id="PF21088"/>
    </source>
</evidence>
<dbReference type="Gene3D" id="1.10.287.1260">
    <property type="match status" value="1"/>
</dbReference>
<dbReference type="SUPFAM" id="SSF50182">
    <property type="entry name" value="Sm-like ribonucleoproteins"/>
    <property type="match status" value="1"/>
</dbReference>
<dbReference type="InterPro" id="IPR049278">
    <property type="entry name" value="MS_channel_C"/>
</dbReference>
<dbReference type="InterPro" id="IPR006685">
    <property type="entry name" value="MscS_channel_2nd"/>
</dbReference>
<comment type="subcellular location">
    <subcellularLocation>
        <location evidence="1">Cell membrane</location>
        <topology evidence="1">Multi-pass membrane protein</topology>
    </subcellularLocation>
</comment>
<feature type="transmembrane region" description="Helical" evidence="8">
    <location>
        <begin position="269"/>
        <end position="291"/>
    </location>
</feature>
<dbReference type="SUPFAM" id="SSF82861">
    <property type="entry name" value="Mechanosensitive channel protein MscS (YggB), transmembrane region"/>
    <property type="match status" value="1"/>
</dbReference>
<feature type="domain" description="Mechanosensitive ion channel MscS C-terminal" evidence="11">
    <location>
        <begin position="433"/>
        <end position="514"/>
    </location>
</feature>
<protein>
    <submittedName>
        <fullName evidence="13">Mechanosensitive ion channel</fullName>
    </submittedName>
</protein>
<evidence type="ECO:0000256" key="5">
    <source>
        <dbReference type="ARBA" id="ARBA00022989"/>
    </source>
</evidence>
<keyword evidence="5 8" id="KW-1133">Transmembrane helix</keyword>
<feature type="signal peptide" evidence="9">
    <location>
        <begin position="1"/>
        <end position="28"/>
    </location>
</feature>
<dbReference type="RefSeq" id="WP_252664459.1">
    <property type="nucleotide sequence ID" value="NZ_CP098611.1"/>
</dbReference>
<feature type="region of interest" description="Disordered" evidence="7">
    <location>
        <begin position="527"/>
        <end position="549"/>
    </location>
</feature>
<dbReference type="InterPro" id="IPR023408">
    <property type="entry name" value="MscS_beta-dom_sf"/>
</dbReference>
<evidence type="ECO:0000256" key="6">
    <source>
        <dbReference type="ARBA" id="ARBA00023136"/>
    </source>
</evidence>
<evidence type="ECO:0000313" key="13">
    <source>
        <dbReference type="EMBL" id="USR92329.1"/>
    </source>
</evidence>
<evidence type="ECO:0000256" key="4">
    <source>
        <dbReference type="ARBA" id="ARBA00022692"/>
    </source>
</evidence>
<organism evidence="13 14">
    <name type="scientific">Phormidium yuhuli AB48</name>
    <dbReference type="NCBI Taxonomy" id="2940671"/>
    <lineage>
        <taxon>Bacteria</taxon>
        <taxon>Bacillati</taxon>
        <taxon>Cyanobacteriota</taxon>
        <taxon>Cyanophyceae</taxon>
        <taxon>Oscillatoriophycideae</taxon>
        <taxon>Oscillatoriales</taxon>
        <taxon>Oscillatoriaceae</taxon>
        <taxon>Phormidium</taxon>
        <taxon>Phormidium yuhuli</taxon>
    </lineage>
</organism>
<evidence type="ECO:0000256" key="7">
    <source>
        <dbReference type="SAM" id="MobiDB-lite"/>
    </source>
</evidence>
<dbReference type="PROSITE" id="PS01246">
    <property type="entry name" value="UPF0003"/>
    <property type="match status" value="1"/>
</dbReference>
<feature type="chain" id="PRO_5045543211" evidence="9">
    <location>
        <begin position="29"/>
        <end position="549"/>
    </location>
</feature>
<feature type="domain" description="Mechanosensitive ion channel transmembrane helices 2/3" evidence="12">
    <location>
        <begin position="316"/>
        <end position="356"/>
    </location>
</feature>
<dbReference type="InterPro" id="IPR049142">
    <property type="entry name" value="MS_channel_1st"/>
</dbReference>
<keyword evidence="3" id="KW-1003">Cell membrane</keyword>
<evidence type="ECO:0000256" key="1">
    <source>
        <dbReference type="ARBA" id="ARBA00004651"/>
    </source>
</evidence>
<name>A0ABY5ASX5_9CYAN</name>
<keyword evidence="9" id="KW-0732">Signal</keyword>
<dbReference type="Gene3D" id="3.30.70.100">
    <property type="match status" value="1"/>
</dbReference>
<keyword evidence="14" id="KW-1185">Reference proteome</keyword>
<dbReference type="InterPro" id="IPR052702">
    <property type="entry name" value="MscS-like_channel"/>
</dbReference>
<evidence type="ECO:0000256" key="3">
    <source>
        <dbReference type="ARBA" id="ARBA00022475"/>
    </source>
</evidence>
<dbReference type="EMBL" id="CP098611">
    <property type="protein sequence ID" value="USR92329.1"/>
    <property type="molecule type" value="Genomic_DNA"/>
</dbReference>
<feature type="transmembrane region" description="Helical" evidence="8">
    <location>
        <begin position="312"/>
        <end position="331"/>
    </location>
</feature>
<dbReference type="PANTHER" id="PTHR30347">
    <property type="entry name" value="POTASSIUM CHANNEL RELATED"/>
    <property type="match status" value="1"/>
</dbReference>
<sequence>MKPFRNALANVGLALLTVCLVLTTGAIAQPDEATPPLSEIGEEFRETPSEIQMPETLSPRPIFEAERESARVIVDGIFLFEMGDTSQFPAPERAALMNDKLQRAAETPGVEVVEVVMRNGLPTLLLDGSHLITVTESDARLGTGTNAQEQAELWARQIREVLRQANNERGERFLRRALLQVTLVLTLACILHWGAGRLSFHLVRDQEETPTLEAWRSLGASAVRLLIWGLTLFYISDLFPLTRRWSYRLRQIVANSITAPILPIDTNTYSVLDILILIGLLLGLVMGANRLSQLLRVRILQVSRLNRSAQDAIATTIKYTLMVVGAVVVFNLWGLDITSLTILAGALSVGIGFGFQDIAKNLGSGLVLLFERPIQVGDFVEVGNSMGTVERIGSRSTLIRTLDRVSIIVPNSRFLESEVINWSHDNPVSRLRLPVGVAYGSNLEAVKAALLEAAQEHPQVLRIPPPRILFTGFGDSSLDFQLLVWCGDPSQQQLLRSDLYFGIHEQLKRRNIEIPFPQRDLHVRSGSFVMGEGNGKPGGNHRVTEDREL</sequence>
<proteinExistence type="inferred from homology"/>
<accession>A0ABY5ASX5</accession>
<dbReference type="SUPFAM" id="SSF82689">
    <property type="entry name" value="Mechanosensitive channel protein MscS (YggB), C-terminal domain"/>
    <property type="match status" value="1"/>
</dbReference>
<dbReference type="Gene3D" id="2.30.30.60">
    <property type="match status" value="1"/>
</dbReference>
<comment type="similarity">
    <text evidence="2">Belongs to the MscS (TC 1.A.23) family.</text>
</comment>
<evidence type="ECO:0000256" key="8">
    <source>
        <dbReference type="SAM" id="Phobius"/>
    </source>
</evidence>
<dbReference type="Pfam" id="PF21082">
    <property type="entry name" value="MS_channel_3rd"/>
    <property type="match status" value="1"/>
</dbReference>
<dbReference type="Pfam" id="PF21088">
    <property type="entry name" value="MS_channel_1st"/>
    <property type="match status" value="1"/>
</dbReference>
<dbReference type="InterPro" id="IPR010920">
    <property type="entry name" value="LSM_dom_sf"/>
</dbReference>
<evidence type="ECO:0000256" key="9">
    <source>
        <dbReference type="SAM" id="SignalP"/>
    </source>
</evidence>
<dbReference type="PANTHER" id="PTHR30347:SF1">
    <property type="entry name" value="MECHANOSENSITIVE CHANNEL MSCK"/>
    <property type="match status" value="1"/>
</dbReference>
<feature type="transmembrane region" description="Helical" evidence="8">
    <location>
        <begin position="215"/>
        <end position="235"/>
    </location>
</feature>
<feature type="domain" description="Mechanosensitive ion channel MscS" evidence="10">
    <location>
        <begin position="357"/>
        <end position="424"/>
    </location>
</feature>
<dbReference type="InterPro" id="IPR006686">
    <property type="entry name" value="MscS_channel_CS"/>
</dbReference>
<dbReference type="InterPro" id="IPR011066">
    <property type="entry name" value="MscS_channel_C_sf"/>
</dbReference>
<keyword evidence="6 8" id="KW-0472">Membrane</keyword>
<keyword evidence="4 8" id="KW-0812">Transmembrane</keyword>
<dbReference type="Pfam" id="PF00924">
    <property type="entry name" value="MS_channel_2nd"/>
    <property type="match status" value="1"/>
</dbReference>